<dbReference type="OrthoDB" id="382795at2157"/>
<comment type="caution">
    <text evidence="2">The sequence shown here is derived from an EMBL/GenBank/DDBJ whole genome shotgun (WGS) entry which is preliminary data.</text>
</comment>
<sequence length="71" mass="7782">MVTMIEEVSDIGRKTADESDSASAAAQQWRVSMSQVRDNVESLSSRAKRLRELLSMFNVSESDSTSVEAAV</sequence>
<gene>
    <name evidence="2" type="ORF">C472_14887</name>
</gene>
<name>M0DEH4_9EURY</name>
<dbReference type="RefSeq" id="WP_006630616.1">
    <property type="nucleotide sequence ID" value="NZ_AOJD01000077.1"/>
</dbReference>
<organism evidence="2 3">
    <name type="scientific">Halorubrum tebenquichense DSM 14210</name>
    <dbReference type="NCBI Taxonomy" id="1227485"/>
    <lineage>
        <taxon>Archaea</taxon>
        <taxon>Methanobacteriati</taxon>
        <taxon>Methanobacteriota</taxon>
        <taxon>Stenosarchaea group</taxon>
        <taxon>Halobacteria</taxon>
        <taxon>Halobacteriales</taxon>
        <taxon>Haloferacaceae</taxon>
        <taxon>Halorubrum</taxon>
    </lineage>
</organism>
<evidence type="ECO:0000313" key="3">
    <source>
        <dbReference type="Proteomes" id="UP000011523"/>
    </source>
</evidence>
<reference evidence="2 3" key="1">
    <citation type="journal article" date="2014" name="PLoS Genet.">
        <title>Phylogenetically driven sequencing of extremely halophilic archaea reveals strategies for static and dynamic osmo-response.</title>
        <authorList>
            <person name="Becker E.A."/>
            <person name="Seitzer P.M."/>
            <person name="Tritt A."/>
            <person name="Larsen D."/>
            <person name="Krusor M."/>
            <person name="Yao A.I."/>
            <person name="Wu D."/>
            <person name="Madern D."/>
            <person name="Eisen J.A."/>
            <person name="Darling A.E."/>
            <person name="Facciotti M.T."/>
        </authorList>
    </citation>
    <scope>NUCLEOTIDE SEQUENCE [LARGE SCALE GENOMIC DNA]</scope>
    <source>
        <strain evidence="2 3">DSM 14210</strain>
    </source>
</reference>
<feature type="region of interest" description="Disordered" evidence="1">
    <location>
        <begin position="1"/>
        <end position="27"/>
    </location>
</feature>
<evidence type="ECO:0000256" key="1">
    <source>
        <dbReference type="SAM" id="MobiDB-lite"/>
    </source>
</evidence>
<evidence type="ECO:0000313" key="2">
    <source>
        <dbReference type="EMBL" id="ELZ33208.1"/>
    </source>
</evidence>
<dbReference type="EMBL" id="AOJD01000077">
    <property type="protein sequence ID" value="ELZ33208.1"/>
    <property type="molecule type" value="Genomic_DNA"/>
</dbReference>
<dbReference type="AlphaFoldDB" id="M0DEH4"/>
<proteinExistence type="predicted"/>
<dbReference type="Proteomes" id="UP000011523">
    <property type="component" value="Unassembled WGS sequence"/>
</dbReference>
<keyword evidence="3" id="KW-1185">Reference proteome</keyword>
<protein>
    <submittedName>
        <fullName evidence="2">Methyl-accepting chemotaxis sensory transducer</fullName>
    </submittedName>
</protein>
<accession>M0DEH4</accession>